<keyword evidence="5" id="KW-0046">Antibiotic resistance</keyword>
<dbReference type="PANTHER" id="PTHR43229:SF3">
    <property type="entry name" value="ABC-TYPE MULTIDRUG TRANSPORT SYSTEM, PERMEASE COMPONENT"/>
    <property type="match status" value="1"/>
</dbReference>
<dbReference type="PIRSF" id="PIRSF006648">
    <property type="entry name" value="DrrB"/>
    <property type="match status" value="1"/>
</dbReference>
<evidence type="ECO:0000259" key="7">
    <source>
        <dbReference type="PROSITE" id="PS51012"/>
    </source>
</evidence>
<organism evidence="8 9">
    <name type="scientific">Luedemannella flava</name>
    <dbReference type="NCBI Taxonomy" id="349316"/>
    <lineage>
        <taxon>Bacteria</taxon>
        <taxon>Bacillati</taxon>
        <taxon>Actinomycetota</taxon>
        <taxon>Actinomycetes</taxon>
        <taxon>Micromonosporales</taxon>
        <taxon>Micromonosporaceae</taxon>
        <taxon>Luedemannella</taxon>
    </lineage>
</organism>
<dbReference type="EMBL" id="BAAALT010000240">
    <property type="protein sequence ID" value="GAA1827647.1"/>
    <property type="molecule type" value="Genomic_DNA"/>
</dbReference>
<dbReference type="InterPro" id="IPR051784">
    <property type="entry name" value="Nod_factor_ABC_transporter"/>
</dbReference>
<keyword evidence="6" id="KW-0813">Transport</keyword>
<evidence type="ECO:0000313" key="9">
    <source>
        <dbReference type="Proteomes" id="UP001500218"/>
    </source>
</evidence>
<feature type="transmembrane region" description="Helical" evidence="6">
    <location>
        <begin position="113"/>
        <end position="134"/>
    </location>
</feature>
<accession>A0ABP4YQJ6</accession>
<feature type="transmembrane region" description="Helical" evidence="6">
    <location>
        <begin position="62"/>
        <end position="83"/>
    </location>
</feature>
<dbReference type="Proteomes" id="UP001500218">
    <property type="component" value="Unassembled WGS sequence"/>
</dbReference>
<protein>
    <recommendedName>
        <fullName evidence="6">Transport permease protein</fullName>
    </recommendedName>
</protein>
<dbReference type="InterPro" id="IPR000412">
    <property type="entry name" value="ABC_2_transport"/>
</dbReference>
<proteinExistence type="inferred from homology"/>
<dbReference type="PANTHER" id="PTHR43229">
    <property type="entry name" value="NODULATION PROTEIN J"/>
    <property type="match status" value="1"/>
</dbReference>
<comment type="caution">
    <text evidence="8">The sequence shown here is derived from an EMBL/GenBank/DDBJ whole genome shotgun (WGS) entry which is preliminary data.</text>
</comment>
<keyword evidence="4 6" id="KW-0472">Membrane</keyword>
<feature type="transmembrane region" description="Helical" evidence="6">
    <location>
        <begin position="21"/>
        <end position="42"/>
    </location>
</feature>
<feature type="transmembrane region" description="Helical" evidence="6">
    <location>
        <begin position="181"/>
        <end position="198"/>
    </location>
</feature>
<evidence type="ECO:0000313" key="8">
    <source>
        <dbReference type="EMBL" id="GAA1827647.1"/>
    </source>
</evidence>
<evidence type="ECO:0000256" key="2">
    <source>
        <dbReference type="ARBA" id="ARBA00022692"/>
    </source>
</evidence>
<keyword evidence="2 6" id="KW-0812">Transmembrane</keyword>
<gene>
    <name evidence="8" type="ORF">GCM10009682_53640</name>
</gene>
<evidence type="ECO:0000256" key="3">
    <source>
        <dbReference type="ARBA" id="ARBA00022989"/>
    </source>
</evidence>
<dbReference type="PROSITE" id="PS51012">
    <property type="entry name" value="ABC_TM2"/>
    <property type="match status" value="1"/>
</dbReference>
<keyword evidence="3 6" id="KW-1133">Transmembrane helix</keyword>
<dbReference type="InterPro" id="IPR013525">
    <property type="entry name" value="ABC2_TM"/>
</dbReference>
<evidence type="ECO:0000256" key="6">
    <source>
        <dbReference type="RuleBase" id="RU361157"/>
    </source>
</evidence>
<reference evidence="9" key="1">
    <citation type="journal article" date="2019" name="Int. J. Syst. Evol. Microbiol.">
        <title>The Global Catalogue of Microorganisms (GCM) 10K type strain sequencing project: providing services to taxonomists for standard genome sequencing and annotation.</title>
        <authorList>
            <consortium name="The Broad Institute Genomics Platform"/>
            <consortium name="The Broad Institute Genome Sequencing Center for Infectious Disease"/>
            <person name="Wu L."/>
            <person name="Ma J."/>
        </authorList>
    </citation>
    <scope>NUCLEOTIDE SEQUENCE [LARGE SCALE GENOMIC DNA]</scope>
    <source>
        <strain evidence="9">JCM 13250</strain>
    </source>
</reference>
<dbReference type="Pfam" id="PF01061">
    <property type="entry name" value="ABC2_membrane"/>
    <property type="match status" value="1"/>
</dbReference>
<dbReference type="InterPro" id="IPR047817">
    <property type="entry name" value="ABC2_TM_bact-type"/>
</dbReference>
<name>A0ABP4YQJ6_9ACTN</name>
<keyword evidence="9" id="KW-1185">Reference proteome</keyword>
<dbReference type="RefSeq" id="WP_344138295.1">
    <property type="nucleotide sequence ID" value="NZ_BAAALT010000240.1"/>
</dbReference>
<comment type="subcellular location">
    <subcellularLocation>
        <location evidence="6">Cell membrane</location>
        <topology evidence="6">Multi-pass membrane protein</topology>
    </subcellularLocation>
    <subcellularLocation>
        <location evidence="1">Membrane</location>
        <topology evidence="1">Multi-pass membrane protein</topology>
    </subcellularLocation>
</comment>
<evidence type="ECO:0000256" key="4">
    <source>
        <dbReference type="ARBA" id="ARBA00023136"/>
    </source>
</evidence>
<sequence>MKLARDTWLIFQRQITLMLRSPIWIAFALAQPITYLILFTPFLQKALMPIGEGGTAGAYRVYVPGLLVVTCLFGGLFTGFGLLAEIRAGIVERCRVTPVSRSALLLGRALRDVASLLGQCVIITVLALAFGLRVPLTNVLLAYVLLAVIALMATTLSYDLTLYVRNEGALGNIINTVGQPVALLAGVLLPLALAPVWVQNIAKANPFSWATAGVRALFDGRLGDPAVWQGSLIVTVLAIATVLLSARLFERAVR</sequence>
<feature type="transmembrane region" description="Helical" evidence="6">
    <location>
        <begin position="140"/>
        <end position="160"/>
    </location>
</feature>
<comment type="similarity">
    <text evidence="6">Belongs to the ABC-2 integral membrane protein family.</text>
</comment>
<feature type="domain" description="ABC transmembrane type-2" evidence="7">
    <location>
        <begin position="23"/>
        <end position="252"/>
    </location>
</feature>
<keyword evidence="6" id="KW-1003">Cell membrane</keyword>
<evidence type="ECO:0000256" key="5">
    <source>
        <dbReference type="ARBA" id="ARBA00023251"/>
    </source>
</evidence>
<feature type="transmembrane region" description="Helical" evidence="6">
    <location>
        <begin position="226"/>
        <end position="249"/>
    </location>
</feature>
<evidence type="ECO:0000256" key="1">
    <source>
        <dbReference type="ARBA" id="ARBA00004141"/>
    </source>
</evidence>